<name>K0RAX4_THAOC</name>
<dbReference type="InterPro" id="IPR018247">
    <property type="entry name" value="EF_Hand_1_Ca_BS"/>
</dbReference>
<dbReference type="PROSITE" id="PS00018">
    <property type="entry name" value="EF_HAND_1"/>
    <property type="match status" value="1"/>
</dbReference>
<dbReference type="SUPFAM" id="SSF47473">
    <property type="entry name" value="EF-hand"/>
    <property type="match status" value="1"/>
</dbReference>
<dbReference type="Gene3D" id="1.10.238.10">
    <property type="entry name" value="EF-hand"/>
    <property type="match status" value="1"/>
</dbReference>
<protein>
    <submittedName>
        <fullName evidence="2">Uncharacterized protein</fullName>
    </submittedName>
</protein>
<dbReference type="InterPro" id="IPR011992">
    <property type="entry name" value="EF-hand-dom_pair"/>
</dbReference>
<accession>K0RAX4</accession>
<dbReference type="Proteomes" id="UP000266841">
    <property type="component" value="Unassembled WGS sequence"/>
</dbReference>
<feature type="non-terminal residue" evidence="2">
    <location>
        <position position="1"/>
    </location>
</feature>
<evidence type="ECO:0000313" key="3">
    <source>
        <dbReference type="Proteomes" id="UP000266841"/>
    </source>
</evidence>
<keyword evidence="3" id="KW-1185">Reference proteome</keyword>
<evidence type="ECO:0000256" key="1">
    <source>
        <dbReference type="ARBA" id="ARBA00022837"/>
    </source>
</evidence>
<dbReference type="AlphaFoldDB" id="K0RAX4"/>
<dbReference type="OrthoDB" id="2122982at2759"/>
<dbReference type="EMBL" id="AGNL01042829">
    <property type="protein sequence ID" value="EJK50853.1"/>
    <property type="molecule type" value="Genomic_DNA"/>
</dbReference>
<sequence length="363" mass="39804">EDCHGRRLGWFIGGRIHSKRASTKLKKKHSKERAAFVQLYREQVGALQEFNKESARIIQAMESSIIARQNGVPAEIDTVPFFMADTDGSKRISKAEFDRYVKDYLSNYPGLRPEDIPKWESFDHDYSGSITFEEYNQQMAKEIRKAQYRAAKGVGSNTQELYAPQLGPSNELRLIDLLHGAVGTLLSGTVRIAKHWRGRLRKGRDFLQHGDDAKALLVPWLLNCGFKALMRSPPQALSKAEEEVDSATTKYDSSYSRFRSRGICSIESSPALSVSKVEGRASCAISGCARAATRLDSVPLVQTASATAALKRVGPPCTLRAMEAEDGVFVVPSGVGESTSGAAAAMTELIGIVPDCAWENVAS</sequence>
<reference evidence="2 3" key="1">
    <citation type="journal article" date="2012" name="Genome Biol.">
        <title>Genome and low-iron response of an oceanic diatom adapted to chronic iron limitation.</title>
        <authorList>
            <person name="Lommer M."/>
            <person name="Specht M."/>
            <person name="Roy A.S."/>
            <person name="Kraemer L."/>
            <person name="Andreson R."/>
            <person name="Gutowska M.A."/>
            <person name="Wolf J."/>
            <person name="Bergner S.V."/>
            <person name="Schilhabel M.B."/>
            <person name="Klostermeier U.C."/>
            <person name="Beiko R.G."/>
            <person name="Rosenstiel P."/>
            <person name="Hippler M."/>
            <person name="Laroche J."/>
        </authorList>
    </citation>
    <scope>NUCLEOTIDE SEQUENCE [LARGE SCALE GENOMIC DNA]</scope>
    <source>
        <strain evidence="2 3">CCMP1005</strain>
    </source>
</reference>
<keyword evidence="1" id="KW-0106">Calcium</keyword>
<organism evidence="2 3">
    <name type="scientific">Thalassiosira oceanica</name>
    <name type="common">Marine diatom</name>
    <dbReference type="NCBI Taxonomy" id="159749"/>
    <lineage>
        <taxon>Eukaryota</taxon>
        <taxon>Sar</taxon>
        <taxon>Stramenopiles</taxon>
        <taxon>Ochrophyta</taxon>
        <taxon>Bacillariophyta</taxon>
        <taxon>Coscinodiscophyceae</taxon>
        <taxon>Thalassiosirophycidae</taxon>
        <taxon>Thalassiosirales</taxon>
        <taxon>Thalassiosiraceae</taxon>
        <taxon>Thalassiosira</taxon>
    </lineage>
</organism>
<proteinExistence type="predicted"/>
<gene>
    <name evidence="2" type="ORF">THAOC_30041</name>
</gene>
<evidence type="ECO:0000313" key="2">
    <source>
        <dbReference type="EMBL" id="EJK50853.1"/>
    </source>
</evidence>
<comment type="caution">
    <text evidence="2">The sequence shown here is derived from an EMBL/GenBank/DDBJ whole genome shotgun (WGS) entry which is preliminary data.</text>
</comment>